<dbReference type="InterPro" id="IPR027417">
    <property type="entry name" value="P-loop_NTPase"/>
</dbReference>
<evidence type="ECO:0000313" key="4">
    <source>
        <dbReference type="Proteomes" id="UP001204144"/>
    </source>
</evidence>
<protein>
    <submittedName>
        <fullName evidence="3">ATP-binding protein</fullName>
    </submittedName>
</protein>
<keyword evidence="3" id="KW-0067">ATP-binding</keyword>
<keyword evidence="3" id="KW-0547">Nucleotide-binding</keyword>
<evidence type="ECO:0000313" key="3">
    <source>
        <dbReference type="EMBL" id="MCP9762539.1"/>
    </source>
</evidence>
<name>A0AAE3H1Z4_9BACT</name>
<proteinExistence type="predicted"/>
<evidence type="ECO:0000259" key="1">
    <source>
        <dbReference type="Pfam" id="PF13173"/>
    </source>
</evidence>
<gene>
    <name evidence="3" type="ORF">EGI31_06195</name>
</gene>
<dbReference type="InterPro" id="IPR025420">
    <property type="entry name" value="DUF4143"/>
</dbReference>
<dbReference type="PANTHER" id="PTHR43566:SF1">
    <property type="entry name" value="AAA+ ATPASE DOMAIN-CONTAINING PROTEIN"/>
    <property type="match status" value="1"/>
</dbReference>
<sequence>MEIIRKIESRIISFLEPGKVNILYGARRVGKTYLLKKIANEQNVSYLWLNGELPEVQEILETKNLNNYRNLFAGFQLVIIDEAQAIPQIGQILKIIVDELPHLKIIASGSSAFALTNKLGEPLVGRAFWHEMYPLAQLEISLQENILETIKNKDERLIFGSYPEVINLVGFDRKEEYLKDLVNAYLLKDILSLEGIRNASKIYDLLKLIAFQLGKEVSLNELGTQLGMSKNTIEKYLDLLEKVFVLKKITGFSKNLRKEITKTSRWYFWDNGIRNAIINDFKALNLRNDTGELWENYLLAERLKKNEYERANKEMYFWRTYDQQEIDCLETKNGEIAAFEFNFASKIGKIPGAFGSAYPNASFQTINKENYLDFIV</sequence>
<reference evidence="3 4" key="1">
    <citation type="submission" date="2018-11" db="EMBL/GenBank/DDBJ databases">
        <title>Novel bacteria species description.</title>
        <authorList>
            <person name="Han J.-H."/>
        </authorList>
    </citation>
    <scope>NUCLEOTIDE SEQUENCE [LARGE SCALE GENOMIC DNA]</scope>
    <source>
        <strain evidence="3 4">KCTC23259</strain>
    </source>
</reference>
<keyword evidence="4" id="KW-1185">Reference proteome</keyword>
<dbReference type="InterPro" id="IPR041682">
    <property type="entry name" value="AAA_14"/>
</dbReference>
<evidence type="ECO:0000259" key="2">
    <source>
        <dbReference type="Pfam" id="PF13635"/>
    </source>
</evidence>
<dbReference type="SUPFAM" id="SSF52540">
    <property type="entry name" value="P-loop containing nucleoside triphosphate hydrolases"/>
    <property type="match status" value="1"/>
</dbReference>
<dbReference type="PANTHER" id="PTHR43566">
    <property type="entry name" value="CONSERVED PROTEIN"/>
    <property type="match status" value="1"/>
</dbReference>
<dbReference type="Gene3D" id="3.40.50.300">
    <property type="entry name" value="P-loop containing nucleotide triphosphate hydrolases"/>
    <property type="match status" value="1"/>
</dbReference>
<dbReference type="RefSeq" id="WP_255036310.1">
    <property type="nucleotide sequence ID" value="NZ_RJUF01000011.1"/>
</dbReference>
<dbReference type="Pfam" id="PF13635">
    <property type="entry name" value="DUF4143"/>
    <property type="match status" value="1"/>
</dbReference>
<dbReference type="Proteomes" id="UP001204144">
    <property type="component" value="Unassembled WGS sequence"/>
</dbReference>
<dbReference type="EMBL" id="RJUF01000011">
    <property type="protein sequence ID" value="MCP9762539.1"/>
    <property type="molecule type" value="Genomic_DNA"/>
</dbReference>
<accession>A0AAE3H1Z4</accession>
<feature type="domain" description="DUF4143" evidence="2">
    <location>
        <begin position="188"/>
        <end position="341"/>
    </location>
</feature>
<feature type="domain" description="AAA" evidence="1">
    <location>
        <begin position="19"/>
        <end position="140"/>
    </location>
</feature>
<dbReference type="Pfam" id="PF13173">
    <property type="entry name" value="AAA_14"/>
    <property type="match status" value="1"/>
</dbReference>
<organism evidence="3 4">
    <name type="scientific">Lacihabitans soyangensis</name>
    <dbReference type="NCBI Taxonomy" id="869394"/>
    <lineage>
        <taxon>Bacteria</taxon>
        <taxon>Pseudomonadati</taxon>
        <taxon>Bacteroidota</taxon>
        <taxon>Cytophagia</taxon>
        <taxon>Cytophagales</taxon>
        <taxon>Leadbetterellaceae</taxon>
        <taxon>Lacihabitans</taxon>
    </lineage>
</organism>
<dbReference type="GO" id="GO:0005524">
    <property type="term" value="F:ATP binding"/>
    <property type="evidence" value="ECO:0007669"/>
    <property type="project" value="UniProtKB-KW"/>
</dbReference>
<comment type="caution">
    <text evidence="3">The sequence shown here is derived from an EMBL/GenBank/DDBJ whole genome shotgun (WGS) entry which is preliminary data.</text>
</comment>
<dbReference type="AlphaFoldDB" id="A0AAE3H1Z4"/>